<dbReference type="PANTHER" id="PTHR33116:SF78">
    <property type="entry name" value="OS12G0587133 PROTEIN"/>
    <property type="match status" value="1"/>
</dbReference>
<dbReference type="Proteomes" id="UP000075243">
    <property type="component" value="Unassembled WGS sequence"/>
</dbReference>
<evidence type="ECO:0000313" key="2">
    <source>
        <dbReference type="EMBL" id="KYP39265.1"/>
    </source>
</evidence>
<protein>
    <submittedName>
        <fullName evidence="2">Ribonuclease H protein At1g65750 family</fullName>
    </submittedName>
</protein>
<sequence length="485" mass="56824">MASILHCRVGSTPFSYLGLPIGANHRMISTWPPVIEKVKKSLSRWKCTTLSFGGRIALLKSVLHSIPIYFLSFFKDPKGIISSIESLFKSFLWGADQDNRKINWVAWDVVCRDKIHGGFGIKDLSAFNLAVLGKWHWRMLVEKNSLWVRVTRSLYDIASHLPNGSGAKGSRWWVDLNRIEEGDLVSNEWMSSNCCKVIGNGVDTKFWLDKWVGHGILAHRFSRLYQIAINKNASIAEMSEWEGGVAKWKWSWRRRLLVWEQQLLNTLVNFINGTKFIVSDEDKWSWIAAPERVYTVSSAYKVLRNDIIFASNVIFRWIWTSVAPTKVSAFAWRVILNRIPTKDNLFRRGVLQATQLECVYIVNTLYSLISYFRCIFSFVFERCNPFSRLHMLIITNYLYYYLWRVRSKLGTMLKIDKLINIYSILGANPYLDKLQGELWDECKWILVRKEFFWFKKSHYKWLYLGYKNTKYFNGITLIFGKRNTI</sequence>
<keyword evidence="3" id="KW-1185">Reference proteome</keyword>
<dbReference type="Gramene" id="C.cajan_36969.t">
    <property type="protein sequence ID" value="C.cajan_36969.t"/>
    <property type="gene ID" value="C.cajan_36969"/>
</dbReference>
<evidence type="ECO:0000313" key="3">
    <source>
        <dbReference type="Proteomes" id="UP000075243"/>
    </source>
</evidence>
<reference evidence="2" key="1">
    <citation type="journal article" date="2012" name="Nat. Biotechnol.">
        <title>Draft genome sequence of pigeonpea (Cajanus cajan), an orphan legume crop of resource-poor farmers.</title>
        <authorList>
            <person name="Varshney R.K."/>
            <person name="Chen W."/>
            <person name="Li Y."/>
            <person name="Bharti A.K."/>
            <person name="Saxena R.K."/>
            <person name="Schlueter J.A."/>
            <person name="Donoghue M.T."/>
            <person name="Azam S."/>
            <person name="Fan G."/>
            <person name="Whaley A.M."/>
            <person name="Farmer A.D."/>
            <person name="Sheridan J."/>
            <person name="Iwata A."/>
            <person name="Tuteja R."/>
            <person name="Penmetsa R.V."/>
            <person name="Wu W."/>
            <person name="Upadhyaya H.D."/>
            <person name="Yang S.P."/>
            <person name="Shah T."/>
            <person name="Saxena K.B."/>
            <person name="Michael T."/>
            <person name="McCombie W.R."/>
            <person name="Yang B."/>
            <person name="Zhang G."/>
            <person name="Yang H."/>
            <person name="Wang J."/>
            <person name="Spillane C."/>
            <person name="Cook D.R."/>
            <person name="May G.D."/>
            <person name="Xu X."/>
            <person name="Jackson S.A."/>
        </authorList>
    </citation>
    <scope>NUCLEOTIDE SEQUENCE [LARGE SCALE GENOMIC DNA]</scope>
</reference>
<gene>
    <name evidence="2" type="ORF">KK1_039444</name>
</gene>
<evidence type="ECO:0000259" key="1">
    <source>
        <dbReference type="Pfam" id="PF13966"/>
    </source>
</evidence>
<dbReference type="EMBL" id="KQ483922">
    <property type="protein sequence ID" value="KYP39265.1"/>
    <property type="molecule type" value="Genomic_DNA"/>
</dbReference>
<dbReference type="Pfam" id="PF13966">
    <property type="entry name" value="zf-RVT"/>
    <property type="match status" value="1"/>
</dbReference>
<dbReference type="STRING" id="3821.A0A151RA69"/>
<feature type="domain" description="Reverse transcriptase zinc-binding" evidence="1">
    <location>
        <begin position="294"/>
        <end position="352"/>
    </location>
</feature>
<dbReference type="InterPro" id="IPR026960">
    <property type="entry name" value="RVT-Znf"/>
</dbReference>
<dbReference type="AlphaFoldDB" id="A0A151RA69"/>
<organism evidence="2 3">
    <name type="scientific">Cajanus cajan</name>
    <name type="common">Pigeon pea</name>
    <name type="synonym">Cajanus indicus</name>
    <dbReference type="NCBI Taxonomy" id="3821"/>
    <lineage>
        <taxon>Eukaryota</taxon>
        <taxon>Viridiplantae</taxon>
        <taxon>Streptophyta</taxon>
        <taxon>Embryophyta</taxon>
        <taxon>Tracheophyta</taxon>
        <taxon>Spermatophyta</taxon>
        <taxon>Magnoliopsida</taxon>
        <taxon>eudicotyledons</taxon>
        <taxon>Gunneridae</taxon>
        <taxon>Pentapetalae</taxon>
        <taxon>rosids</taxon>
        <taxon>fabids</taxon>
        <taxon>Fabales</taxon>
        <taxon>Fabaceae</taxon>
        <taxon>Papilionoideae</taxon>
        <taxon>50 kb inversion clade</taxon>
        <taxon>NPAAA clade</taxon>
        <taxon>indigoferoid/millettioid clade</taxon>
        <taxon>Phaseoleae</taxon>
        <taxon>Cajanus</taxon>
    </lineage>
</organism>
<accession>A0A151RA69</accession>
<dbReference type="PANTHER" id="PTHR33116">
    <property type="entry name" value="REVERSE TRANSCRIPTASE ZINC-BINDING DOMAIN-CONTAINING PROTEIN-RELATED-RELATED"/>
    <property type="match status" value="1"/>
</dbReference>
<name>A0A151RA69_CAJCA</name>
<proteinExistence type="predicted"/>